<dbReference type="EMBL" id="SMZT01000002">
    <property type="protein sequence ID" value="TDL44565.1"/>
    <property type="molecule type" value="Genomic_DNA"/>
</dbReference>
<dbReference type="InterPro" id="IPR009057">
    <property type="entry name" value="Homeodomain-like_sf"/>
</dbReference>
<dbReference type="PANTHER" id="PTHR46796">
    <property type="entry name" value="HTH-TYPE TRANSCRIPTIONAL ACTIVATOR RHAS-RELATED"/>
    <property type="match status" value="1"/>
</dbReference>
<dbReference type="RefSeq" id="WP_133409650.1">
    <property type="nucleotide sequence ID" value="NZ_SMZT01000002.1"/>
</dbReference>
<dbReference type="SUPFAM" id="SSF46689">
    <property type="entry name" value="Homeodomain-like"/>
    <property type="match status" value="1"/>
</dbReference>
<proteinExistence type="predicted"/>
<dbReference type="GO" id="GO:0043565">
    <property type="term" value="F:sequence-specific DNA binding"/>
    <property type="evidence" value="ECO:0007669"/>
    <property type="project" value="InterPro"/>
</dbReference>
<dbReference type="InterPro" id="IPR050204">
    <property type="entry name" value="AraC_XylS_family_regulators"/>
</dbReference>
<dbReference type="SMART" id="SM00342">
    <property type="entry name" value="HTH_ARAC"/>
    <property type="match status" value="1"/>
</dbReference>
<evidence type="ECO:0000259" key="4">
    <source>
        <dbReference type="PROSITE" id="PS01124"/>
    </source>
</evidence>
<organism evidence="5 6">
    <name type="scientific">Kocuria rosea</name>
    <name type="common">Deinococcus erythromyxa</name>
    <name type="synonym">Micrococcus rubens</name>
    <dbReference type="NCBI Taxonomy" id="1275"/>
    <lineage>
        <taxon>Bacteria</taxon>
        <taxon>Bacillati</taxon>
        <taxon>Actinomycetota</taxon>
        <taxon>Actinomycetes</taxon>
        <taxon>Micrococcales</taxon>
        <taxon>Micrococcaceae</taxon>
        <taxon>Kocuria</taxon>
    </lineage>
</organism>
<reference evidence="5 6" key="1">
    <citation type="submission" date="2019-03" db="EMBL/GenBank/DDBJ databases">
        <title>Genome Sequencing and Assembly of Various Microbes Isolated from Partially Reclaimed Soil and Acid Mine Drainage (AMD) Site.</title>
        <authorList>
            <person name="Steinbock B."/>
            <person name="Bechtold R."/>
            <person name="Sevigny J.L."/>
            <person name="Thomas D."/>
            <person name="Cuthill L.R."/>
            <person name="Aveiro Johannsen E.J."/>
            <person name="Thomas K."/>
            <person name="Ghosh A."/>
        </authorList>
    </citation>
    <scope>NUCLEOTIDE SEQUENCE [LARGE SCALE GENOMIC DNA]</scope>
    <source>
        <strain evidence="5 6">S-A3</strain>
    </source>
</reference>
<evidence type="ECO:0000256" key="1">
    <source>
        <dbReference type="ARBA" id="ARBA00023015"/>
    </source>
</evidence>
<gene>
    <name evidence="5" type="ORF">E2R59_05685</name>
</gene>
<accession>A0A4R5YI72</accession>
<dbReference type="InterPro" id="IPR018060">
    <property type="entry name" value="HTH_AraC"/>
</dbReference>
<evidence type="ECO:0000256" key="3">
    <source>
        <dbReference type="ARBA" id="ARBA00023163"/>
    </source>
</evidence>
<keyword evidence="1" id="KW-0805">Transcription regulation</keyword>
<protein>
    <submittedName>
        <fullName evidence="5">AraC family transcriptional regulator</fullName>
    </submittedName>
</protein>
<dbReference type="PROSITE" id="PS01124">
    <property type="entry name" value="HTH_ARAC_FAMILY_2"/>
    <property type="match status" value="1"/>
</dbReference>
<sequence length="315" mass="34781">MGEVFRHELTILDPEVLPALGERTGMRFGYSSTDPGFSYRLSRAGDGHVAMSAVHVGGTMSLWGDTEVFTVAHVRGARYDWQIRAEIGDAAAGSSVLFRPEHPSLVVAQDVDVTMAHLPVDLVQATADTVYGHETPVDFSSSAPVSARLGEYWAGLVRRGADMLGSTVFEEPMVRADLTRHLAVGLLECFPLLGDREERYLSMEAQSRRYRIAAQFFDDHASDPITVEDAARAARTTTKALVRAFRANHPLGLTPAQYLRRTRMDAAHRELQDGDPARGDTVKGIAARWGFTHAGRFAQYYRQVYGTTPSRTLDR</sequence>
<dbReference type="GeneID" id="64346897"/>
<name>A0A4R5YI72_KOCRO</name>
<dbReference type="GO" id="GO:0003700">
    <property type="term" value="F:DNA-binding transcription factor activity"/>
    <property type="evidence" value="ECO:0007669"/>
    <property type="project" value="InterPro"/>
</dbReference>
<evidence type="ECO:0000313" key="6">
    <source>
        <dbReference type="Proteomes" id="UP000295163"/>
    </source>
</evidence>
<comment type="caution">
    <text evidence="5">The sequence shown here is derived from an EMBL/GenBank/DDBJ whole genome shotgun (WGS) entry which is preliminary data.</text>
</comment>
<evidence type="ECO:0000313" key="5">
    <source>
        <dbReference type="EMBL" id="TDL44565.1"/>
    </source>
</evidence>
<keyword evidence="3" id="KW-0804">Transcription</keyword>
<evidence type="ECO:0000256" key="2">
    <source>
        <dbReference type="ARBA" id="ARBA00023125"/>
    </source>
</evidence>
<keyword evidence="2" id="KW-0238">DNA-binding</keyword>
<dbReference type="PANTHER" id="PTHR46796:SF12">
    <property type="entry name" value="HTH-TYPE DNA-BINDING TRANSCRIPTIONAL ACTIVATOR EUTR"/>
    <property type="match status" value="1"/>
</dbReference>
<dbReference type="Gene3D" id="1.10.10.60">
    <property type="entry name" value="Homeodomain-like"/>
    <property type="match status" value="1"/>
</dbReference>
<dbReference type="AlphaFoldDB" id="A0A4R5YI72"/>
<feature type="domain" description="HTH araC/xylS-type" evidence="4">
    <location>
        <begin position="211"/>
        <end position="315"/>
    </location>
</feature>
<dbReference type="Proteomes" id="UP000295163">
    <property type="component" value="Unassembled WGS sequence"/>
</dbReference>
<dbReference type="Pfam" id="PF12833">
    <property type="entry name" value="HTH_18"/>
    <property type="match status" value="1"/>
</dbReference>